<evidence type="ECO:0000313" key="2">
    <source>
        <dbReference type="Proteomes" id="UP000789920"/>
    </source>
</evidence>
<comment type="caution">
    <text evidence="1">The sequence shown here is derived from an EMBL/GenBank/DDBJ whole genome shotgun (WGS) entry which is preliminary data.</text>
</comment>
<proteinExistence type="predicted"/>
<reference evidence="1" key="1">
    <citation type="submission" date="2021-06" db="EMBL/GenBank/DDBJ databases">
        <authorList>
            <person name="Kallberg Y."/>
            <person name="Tangrot J."/>
            <person name="Rosling A."/>
        </authorList>
    </citation>
    <scope>NUCLEOTIDE SEQUENCE</scope>
    <source>
        <strain evidence="1">MA461A</strain>
    </source>
</reference>
<keyword evidence="2" id="KW-1185">Reference proteome</keyword>
<organism evidence="1 2">
    <name type="scientific">Racocetra persica</name>
    <dbReference type="NCBI Taxonomy" id="160502"/>
    <lineage>
        <taxon>Eukaryota</taxon>
        <taxon>Fungi</taxon>
        <taxon>Fungi incertae sedis</taxon>
        <taxon>Mucoromycota</taxon>
        <taxon>Glomeromycotina</taxon>
        <taxon>Glomeromycetes</taxon>
        <taxon>Diversisporales</taxon>
        <taxon>Gigasporaceae</taxon>
        <taxon>Racocetra</taxon>
    </lineage>
</organism>
<protein>
    <submittedName>
        <fullName evidence="1">25287_t:CDS:1</fullName>
    </submittedName>
</protein>
<feature type="non-terminal residue" evidence="1">
    <location>
        <position position="46"/>
    </location>
</feature>
<feature type="non-terminal residue" evidence="1">
    <location>
        <position position="1"/>
    </location>
</feature>
<name>A0ACA9S6J5_9GLOM</name>
<gene>
    <name evidence="1" type="ORF">RPERSI_LOCUS27020</name>
</gene>
<sequence>IYAIDIGSTTKPDQPNHKRADQSKLTRQIYGINKTFVQSGMEWNGK</sequence>
<dbReference type="EMBL" id="CAJVQC010094121">
    <property type="protein sequence ID" value="CAG8827617.1"/>
    <property type="molecule type" value="Genomic_DNA"/>
</dbReference>
<evidence type="ECO:0000313" key="1">
    <source>
        <dbReference type="EMBL" id="CAG8827617.1"/>
    </source>
</evidence>
<accession>A0ACA9S6J5</accession>
<dbReference type="Proteomes" id="UP000789920">
    <property type="component" value="Unassembled WGS sequence"/>
</dbReference>